<protein>
    <submittedName>
        <fullName evidence="1">Unnamed protein product</fullName>
    </submittedName>
</protein>
<sequence length="134" mass="14837">MVEGNIFKVGQRWLVTGGNTTSLADIHVAEFLQQQQQSNTMTVMHAIMNASDDETDTPSRPQFQITQDLRSSVPWSSIFRSSIIRCSSSNNRHRKIFKPTKCGFTPSRVVSGRSDADTSYVGAMLATKPPTARS</sequence>
<evidence type="ECO:0000313" key="2">
    <source>
        <dbReference type="Proteomes" id="UP001165121"/>
    </source>
</evidence>
<name>A0A9W6XL34_9STRA</name>
<dbReference type="EMBL" id="BSXT01001294">
    <property type="protein sequence ID" value="GMF40965.1"/>
    <property type="molecule type" value="Genomic_DNA"/>
</dbReference>
<dbReference type="AlphaFoldDB" id="A0A9W6XL34"/>
<dbReference type="Proteomes" id="UP001165121">
    <property type="component" value="Unassembled WGS sequence"/>
</dbReference>
<keyword evidence="2" id="KW-1185">Reference proteome</keyword>
<gene>
    <name evidence="1" type="ORF">Pfra01_001276800</name>
</gene>
<accession>A0A9W6XL34</accession>
<reference evidence="1" key="1">
    <citation type="submission" date="2023-04" db="EMBL/GenBank/DDBJ databases">
        <title>Phytophthora fragariaefolia NBRC 109709.</title>
        <authorList>
            <person name="Ichikawa N."/>
            <person name="Sato H."/>
            <person name="Tonouchi N."/>
        </authorList>
    </citation>
    <scope>NUCLEOTIDE SEQUENCE</scope>
    <source>
        <strain evidence="1">NBRC 109709</strain>
    </source>
</reference>
<comment type="caution">
    <text evidence="1">The sequence shown here is derived from an EMBL/GenBank/DDBJ whole genome shotgun (WGS) entry which is preliminary data.</text>
</comment>
<organism evidence="1 2">
    <name type="scientific">Phytophthora fragariaefolia</name>
    <dbReference type="NCBI Taxonomy" id="1490495"/>
    <lineage>
        <taxon>Eukaryota</taxon>
        <taxon>Sar</taxon>
        <taxon>Stramenopiles</taxon>
        <taxon>Oomycota</taxon>
        <taxon>Peronosporomycetes</taxon>
        <taxon>Peronosporales</taxon>
        <taxon>Peronosporaceae</taxon>
        <taxon>Phytophthora</taxon>
    </lineage>
</organism>
<proteinExistence type="predicted"/>
<evidence type="ECO:0000313" key="1">
    <source>
        <dbReference type="EMBL" id="GMF40965.1"/>
    </source>
</evidence>